<comment type="subcellular location">
    <subcellularLocation>
        <location evidence="1">Bacterial microcompartment</location>
    </subcellularLocation>
</comment>
<accession>A0A1G5RX36</accession>
<sequence>MPNAVGILELSSIAAGIQALDAMLKRAQVEVIDARMTCIGKYIAIITGEVAAVKSAVETGKAAGGVHVLEADVIASIADGVLESIHGIMDKSDIKALGILETKTLAMGFLGADAIRKAANVRLLKLHISLGLGGKAVVLFTGDIASVENALSVGVEKIGNKDKIKEAIAIPSPDQALIDSLK</sequence>
<feature type="domain" description="BMC" evidence="4">
    <location>
        <begin position="4"/>
        <end position="86"/>
    </location>
</feature>
<keyword evidence="2" id="KW-1283">Bacterial microcompartment</keyword>
<dbReference type="Proteomes" id="UP000199208">
    <property type="component" value="Unassembled WGS sequence"/>
</dbReference>
<protein>
    <submittedName>
        <fullName evidence="5">Carboxysome shell and ethanolamine utilization microcompartment protein CcmL/EutN</fullName>
    </submittedName>
</protein>
<name>A0A1G5RX36_9FIRM</name>
<organism evidence="5 6">
    <name type="scientific">Acidaminobacter hydrogenoformans DSM 2784</name>
    <dbReference type="NCBI Taxonomy" id="1120920"/>
    <lineage>
        <taxon>Bacteria</taxon>
        <taxon>Bacillati</taxon>
        <taxon>Bacillota</taxon>
        <taxon>Clostridia</taxon>
        <taxon>Peptostreptococcales</taxon>
        <taxon>Acidaminobacteraceae</taxon>
        <taxon>Acidaminobacter</taxon>
    </lineage>
</organism>
<dbReference type="AlphaFoldDB" id="A0A1G5RX36"/>
<dbReference type="InterPro" id="IPR000249">
    <property type="entry name" value="BMC_dom"/>
</dbReference>
<comment type="similarity">
    <text evidence="3">Belongs to the bacterial microcompartments protein family.</text>
</comment>
<dbReference type="RefSeq" id="WP_092589991.1">
    <property type="nucleotide sequence ID" value="NZ_FMWL01000004.1"/>
</dbReference>
<dbReference type="PIRSF" id="PIRSF034834">
    <property type="entry name" value="PduT"/>
    <property type="match status" value="1"/>
</dbReference>
<keyword evidence="6" id="KW-1185">Reference proteome</keyword>
<evidence type="ECO:0000259" key="4">
    <source>
        <dbReference type="PROSITE" id="PS51930"/>
    </source>
</evidence>
<dbReference type="InterPro" id="IPR011238">
    <property type="entry name" value="Micro_shell_prot_PduT"/>
</dbReference>
<dbReference type="InterPro" id="IPR044872">
    <property type="entry name" value="CcmK/CsoS1_BMC"/>
</dbReference>
<dbReference type="InterPro" id="IPR050575">
    <property type="entry name" value="BMC_shell"/>
</dbReference>
<gene>
    <name evidence="5" type="ORF">SAMN03080599_01203</name>
</gene>
<dbReference type="GO" id="GO:0031469">
    <property type="term" value="C:bacterial microcompartment"/>
    <property type="evidence" value="ECO:0007669"/>
    <property type="project" value="UniProtKB-SubCell"/>
</dbReference>
<dbReference type="Gene3D" id="3.30.70.1710">
    <property type="match status" value="2"/>
</dbReference>
<evidence type="ECO:0000313" key="5">
    <source>
        <dbReference type="EMBL" id="SCZ78310.1"/>
    </source>
</evidence>
<dbReference type="SMART" id="SM00877">
    <property type="entry name" value="BMC"/>
    <property type="match status" value="2"/>
</dbReference>
<dbReference type="PROSITE" id="PS51930">
    <property type="entry name" value="BMC_2"/>
    <property type="match status" value="2"/>
</dbReference>
<feature type="domain" description="BMC" evidence="4">
    <location>
        <begin position="96"/>
        <end position="182"/>
    </location>
</feature>
<evidence type="ECO:0000256" key="1">
    <source>
        <dbReference type="ARBA" id="ARBA00024322"/>
    </source>
</evidence>
<reference evidence="5 6" key="1">
    <citation type="submission" date="2016-10" db="EMBL/GenBank/DDBJ databases">
        <authorList>
            <person name="de Groot N.N."/>
        </authorList>
    </citation>
    <scope>NUCLEOTIDE SEQUENCE [LARGE SCALE GENOMIC DNA]</scope>
    <source>
        <strain evidence="5 6">DSM 2784</strain>
    </source>
</reference>
<dbReference type="Pfam" id="PF00936">
    <property type="entry name" value="BMC"/>
    <property type="match status" value="2"/>
</dbReference>
<dbReference type="CDD" id="cd07053">
    <property type="entry name" value="BMC_PduT_repeat1"/>
    <property type="match status" value="1"/>
</dbReference>
<dbReference type="PANTHER" id="PTHR33941">
    <property type="entry name" value="PROPANEDIOL UTILIZATION PROTEIN PDUA"/>
    <property type="match status" value="1"/>
</dbReference>
<evidence type="ECO:0000313" key="6">
    <source>
        <dbReference type="Proteomes" id="UP000199208"/>
    </source>
</evidence>
<evidence type="ECO:0000256" key="3">
    <source>
        <dbReference type="PROSITE-ProRule" id="PRU01278"/>
    </source>
</evidence>
<dbReference type="OrthoDB" id="9791973at2"/>
<dbReference type="SUPFAM" id="SSF143414">
    <property type="entry name" value="CcmK-like"/>
    <property type="match status" value="2"/>
</dbReference>
<dbReference type="STRING" id="1120920.SAMN03080599_01203"/>
<dbReference type="InterPro" id="IPR037233">
    <property type="entry name" value="CcmK-like_sf"/>
</dbReference>
<dbReference type="CDD" id="cd07054">
    <property type="entry name" value="BMC_PduT_repeat2"/>
    <property type="match status" value="1"/>
</dbReference>
<evidence type="ECO:0000256" key="2">
    <source>
        <dbReference type="ARBA" id="ARBA00024446"/>
    </source>
</evidence>
<proteinExistence type="inferred from homology"/>
<dbReference type="EMBL" id="FMWL01000004">
    <property type="protein sequence ID" value="SCZ78310.1"/>
    <property type="molecule type" value="Genomic_DNA"/>
</dbReference>
<dbReference type="PANTHER" id="PTHR33941:SF11">
    <property type="entry name" value="BACTERIAL MICROCOMPARTMENT SHELL PROTEIN PDUJ"/>
    <property type="match status" value="1"/>
</dbReference>